<evidence type="ECO:0000313" key="2">
    <source>
        <dbReference type="EMBL" id="CCD15339.1"/>
    </source>
</evidence>
<evidence type="ECO:0000313" key="3">
    <source>
        <dbReference type="Proteomes" id="UP000000702"/>
    </source>
</evidence>
<evidence type="ECO:0000256" key="1">
    <source>
        <dbReference type="SAM" id="MobiDB-lite"/>
    </source>
</evidence>
<feature type="region of interest" description="Disordered" evidence="1">
    <location>
        <begin position="61"/>
        <end position="101"/>
    </location>
</feature>
<dbReference type="Proteomes" id="UP000000702">
    <property type="component" value="Unassembled WGS sequence"/>
</dbReference>
<sequence length="142" mass="16177">MRLYLCEGSNQNKQGGCAPKEYYASGSFRSLSSTAGRGINDAHNFDREQQPRMYVARRELSPVAATSRTPLMRRRRKKKKIREKASDRGVKGPGKQMAKKREERNIGVSFFFFSFRLSCGKRRSRPSALSTKRVGVQVLREG</sequence>
<organism evidence="2 3">
    <name type="scientific">Trypanosoma congolense (strain IL3000)</name>
    <dbReference type="NCBI Taxonomy" id="1068625"/>
    <lineage>
        <taxon>Eukaryota</taxon>
        <taxon>Discoba</taxon>
        <taxon>Euglenozoa</taxon>
        <taxon>Kinetoplastea</taxon>
        <taxon>Metakinetoplastina</taxon>
        <taxon>Trypanosomatida</taxon>
        <taxon>Trypanosomatidae</taxon>
        <taxon>Trypanosoma</taxon>
        <taxon>Nannomonas</taxon>
    </lineage>
</organism>
<dbReference type="EMBL" id="CAEQ01001874">
    <property type="protein sequence ID" value="CCD15339.1"/>
    <property type="molecule type" value="Genomic_DNA"/>
</dbReference>
<comment type="caution">
    <text evidence="2">The sequence shown here is derived from an EMBL/GenBank/DDBJ whole genome shotgun (WGS) entry which is preliminary data.</text>
</comment>
<proteinExistence type="predicted"/>
<reference evidence="3" key="1">
    <citation type="submission" date="2011-07" db="EMBL/GenBank/DDBJ databases">
        <title>Divergent evolution of antigenic variation in African trypanosomes.</title>
        <authorList>
            <person name="Jackson A.P."/>
            <person name="Berry A."/>
            <person name="Allison H.C."/>
            <person name="Burton P."/>
            <person name="Anderson J."/>
            <person name="Aslett M."/>
            <person name="Brown R."/>
            <person name="Corton N."/>
            <person name="Harris D."/>
            <person name="Hauser H."/>
            <person name="Gamble J."/>
            <person name="Gilderthorp R."/>
            <person name="McQuillan J."/>
            <person name="Quail M.A."/>
            <person name="Sanders M."/>
            <person name="Van Tonder A."/>
            <person name="Ginger M.L."/>
            <person name="Donelson J.E."/>
            <person name="Field M.C."/>
            <person name="Barry J.D."/>
            <person name="Berriman M."/>
            <person name="Hertz-Fowler C."/>
        </authorList>
    </citation>
    <scope>NUCLEOTIDE SEQUENCE [LARGE SCALE GENOMIC DNA]</scope>
    <source>
        <strain evidence="3">IL3000</strain>
    </source>
</reference>
<keyword evidence="3" id="KW-1185">Reference proteome</keyword>
<feature type="compositionally biased region" description="Basic residues" evidence="1">
    <location>
        <begin position="71"/>
        <end position="82"/>
    </location>
</feature>
<dbReference type="AlphaFoldDB" id="F9WDI5"/>
<gene>
    <name evidence="2" type="ORF">TCIL3000_0_58680</name>
</gene>
<protein>
    <submittedName>
        <fullName evidence="2">Uncharacterized protein</fullName>
    </submittedName>
</protein>
<accession>F9WDI5</accession>
<name>F9WDI5_TRYCI</name>
<reference evidence="2 3" key="2">
    <citation type="journal article" date="2012" name="Proc. Natl. Acad. Sci. U.S.A.">
        <title>Antigenic diversity is generated by distinct evolutionary mechanisms in African trypanosome species.</title>
        <authorList>
            <person name="Jackson A.P."/>
            <person name="Berry A."/>
            <person name="Aslett M."/>
            <person name="Allison H.C."/>
            <person name="Burton P."/>
            <person name="Vavrova-Anderson J."/>
            <person name="Brown R."/>
            <person name="Browne H."/>
            <person name="Corton N."/>
            <person name="Hauser H."/>
            <person name="Gamble J."/>
            <person name="Gilderthorp R."/>
            <person name="Marcello L."/>
            <person name="McQuillan J."/>
            <person name="Otto T.D."/>
            <person name="Quail M.A."/>
            <person name="Sanders M.J."/>
            <person name="van Tonder A."/>
            <person name="Ginger M.L."/>
            <person name="Field M.C."/>
            <person name="Barry J.D."/>
            <person name="Hertz-Fowler C."/>
            <person name="Berriman M."/>
        </authorList>
    </citation>
    <scope>NUCLEOTIDE SEQUENCE [LARGE SCALE GENOMIC DNA]</scope>
    <source>
        <strain evidence="2 3">IL3000</strain>
    </source>
</reference>